<comment type="caution">
    <text evidence="4">The sequence shown here is derived from an EMBL/GenBank/DDBJ whole genome shotgun (WGS) entry which is preliminary data.</text>
</comment>
<evidence type="ECO:0000256" key="1">
    <source>
        <dbReference type="ARBA" id="ARBA00022801"/>
    </source>
</evidence>
<keyword evidence="5" id="KW-1185">Reference proteome</keyword>
<name>A0AAW0DFG5_9AGAR</name>
<dbReference type="PANTHER" id="PTHR43329">
    <property type="entry name" value="EPOXIDE HYDROLASE"/>
    <property type="match status" value="1"/>
</dbReference>
<dbReference type="Gene3D" id="3.40.50.1820">
    <property type="entry name" value="alpha/beta hydrolase"/>
    <property type="match status" value="1"/>
</dbReference>
<dbReference type="AlphaFoldDB" id="A0AAW0DFG5"/>
<dbReference type="EMBL" id="JAYKXP010000012">
    <property type="protein sequence ID" value="KAK7051628.1"/>
    <property type="molecule type" value="Genomic_DNA"/>
</dbReference>
<dbReference type="InterPro" id="IPR029058">
    <property type="entry name" value="AB_hydrolase_fold"/>
</dbReference>
<organism evidence="4 5">
    <name type="scientific">Paramarasmius palmivorus</name>
    <dbReference type="NCBI Taxonomy" id="297713"/>
    <lineage>
        <taxon>Eukaryota</taxon>
        <taxon>Fungi</taxon>
        <taxon>Dikarya</taxon>
        <taxon>Basidiomycota</taxon>
        <taxon>Agaricomycotina</taxon>
        <taxon>Agaricomycetes</taxon>
        <taxon>Agaricomycetidae</taxon>
        <taxon>Agaricales</taxon>
        <taxon>Marasmiineae</taxon>
        <taxon>Marasmiaceae</taxon>
        <taxon>Paramarasmius</taxon>
    </lineage>
</organism>
<dbReference type="SUPFAM" id="SSF53474">
    <property type="entry name" value="alpha/beta-Hydrolases"/>
    <property type="match status" value="1"/>
</dbReference>
<evidence type="ECO:0000256" key="2">
    <source>
        <dbReference type="ARBA" id="ARBA00038334"/>
    </source>
</evidence>
<dbReference type="GO" id="GO:0016787">
    <property type="term" value="F:hydrolase activity"/>
    <property type="evidence" value="ECO:0007669"/>
    <property type="project" value="UniProtKB-KW"/>
</dbReference>
<reference evidence="4 5" key="1">
    <citation type="submission" date="2024-01" db="EMBL/GenBank/DDBJ databases">
        <title>A draft genome for a cacao thread blight-causing isolate of Paramarasmius palmivorus.</title>
        <authorList>
            <person name="Baruah I.K."/>
            <person name="Bukari Y."/>
            <person name="Amoako-Attah I."/>
            <person name="Meinhardt L.W."/>
            <person name="Bailey B.A."/>
            <person name="Cohen S.P."/>
        </authorList>
    </citation>
    <scope>NUCLEOTIDE SEQUENCE [LARGE SCALE GENOMIC DNA]</scope>
    <source>
        <strain evidence="4 5">GH-12</strain>
    </source>
</reference>
<dbReference type="Proteomes" id="UP001383192">
    <property type="component" value="Unassembled WGS sequence"/>
</dbReference>
<accession>A0AAW0DFG5</accession>
<dbReference type="InterPro" id="IPR000639">
    <property type="entry name" value="Epox_hydrolase-like"/>
</dbReference>
<protein>
    <recommendedName>
        <fullName evidence="3">AB hydrolase-1 domain-containing protein</fullName>
    </recommendedName>
</protein>
<keyword evidence="1" id="KW-0378">Hydrolase</keyword>
<sequence>MDPSAYKDIKTTRGHNYHYYLSPATVAGKATLVLIHGFPSTSYDWRHQVAFFKAKGFGLIVPDMLGYGGTSKPTDPVAYKPSLIVRDLIDILDAEKVDKAGFIGHDWGSFITSRIVQYYPERVIAFAVLAVGYRPPSPEFDWEAINEATKKQVGYEIFGYWGFFSEEGADKIIEDNFEKFFNMLFPENAKQWIEDFVPLGAMKRYLTSKPAASPPSWIPAEARERQTQSELLLRGGVAASLCWYRVMLSGISAEDDKDILPERYSTDKPVFFGAASEDYIAIPAMAIPLTKSYCSNVIVKEFQGNHWIQLHRPDQVNEELDAWLGDLEVI</sequence>
<dbReference type="Pfam" id="PF00561">
    <property type="entry name" value="Abhydrolase_1"/>
    <property type="match status" value="1"/>
</dbReference>
<evidence type="ECO:0000313" key="4">
    <source>
        <dbReference type="EMBL" id="KAK7051628.1"/>
    </source>
</evidence>
<comment type="similarity">
    <text evidence="2">Belongs to the AB hydrolase superfamily. Epoxide hydrolase family.</text>
</comment>
<evidence type="ECO:0000259" key="3">
    <source>
        <dbReference type="Pfam" id="PF00561"/>
    </source>
</evidence>
<proteinExistence type="inferred from homology"/>
<dbReference type="InterPro" id="IPR000073">
    <property type="entry name" value="AB_hydrolase_1"/>
</dbReference>
<evidence type="ECO:0000313" key="5">
    <source>
        <dbReference type="Proteomes" id="UP001383192"/>
    </source>
</evidence>
<feature type="domain" description="AB hydrolase-1" evidence="3">
    <location>
        <begin position="31"/>
        <end position="311"/>
    </location>
</feature>
<gene>
    <name evidence="4" type="ORF">VNI00_004607</name>
</gene>
<dbReference type="PRINTS" id="PR00412">
    <property type="entry name" value="EPOXHYDRLASE"/>
</dbReference>